<organism evidence="2 3">
    <name type="scientific">Cadophora malorum</name>
    <dbReference type="NCBI Taxonomy" id="108018"/>
    <lineage>
        <taxon>Eukaryota</taxon>
        <taxon>Fungi</taxon>
        <taxon>Dikarya</taxon>
        <taxon>Ascomycota</taxon>
        <taxon>Pezizomycotina</taxon>
        <taxon>Leotiomycetes</taxon>
        <taxon>Helotiales</taxon>
        <taxon>Ploettnerulaceae</taxon>
        <taxon>Cadophora</taxon>
    </lineage>
</organism>
<feature type="transmembrane region" description="Helical" evidence="1">
    <location>
        <begin position="142"/>
        <end position="166"/>
    </location>
</feature>
<feature type="transmembrane region" description="Helical" evidence="1">
    <location>
        <begin position="250"/>
        <end position="268"/>
    </location>
</feature>
<feature type="transmembrane region" description="Helical" evidence="1">
    <location>
        <begin position="86"/>
        <end position="106"/>
    </location>
</feature>
<keyword evidence="1" id="KW-0472">Membrane</keyword>
<name>A0A8H7T2V3_9HELO</name>
<gene>
    <name evidence="2" type="ORF">IFR04_015490</name>
</gene>
<feature type="transmembrane region" description="Helical" evidence="1">
    <location>
        <begin position="288"/>
        <end position="315"/>
    </location>
</feature>
<dbReference type="OrthoDB" id="2448307at2759"/>
<keyword evidence="1" id="KW-1133">Transmembrane helix</keyword>
<accession>A0A8H7T2V3</accession>
<feature type="transmembrane region" description="Helical" evidence="1">
    <location>
        <begin position="221"/>
        <end position="243"/>
    </location>
</feature>
<comment type="caution">
    <text evidence="2">The sequence shown here is derived from an EMBL/GenBank/DDBJ whole genome shotgun (WGS) entry which is preliminary data.</text>
</comment>
<evidence type="ECO:0000313" key="3">
    <source>
        <dbReference type="Proteomes" id="UP000664132"/>
    </source>
</evidence>
<evidence type="ECO:0000256" key="1">
    <source>
        <dbReference type="SAM" id="Phobius"/>
    </source>
</evidence>
<dbReference type="GO" id="GO:0005794">
    <property type="term" value="C:Golgi apparatus"/>
    <property type="evidence" value="ECO:0007669"/>
    <property type="project" value="TreeGrafter"/>
</dbReference>
<dbReference type="Proteomes" id="UP000664132">
    <property type="component" value="Unassembled WGS sequence"/>
</dbReference>
<feature type="transmembrane region" description="Helical" evidence="1">
    <location>
        <begin position="60"/>
        <end position="79"/>
    </location>
</feature>
<sequence>MFTTSNTKPTHWPQTTFTRAFFIAAIVQATVVTVLESYVFGKWQAFLRPNAVQVPSSRTIPTFLTLLVFASLYSLIFIYDGLRRRSSIQISISCILNIGLIVYTAIQPSKIHTSIRSMEGSRDALNQPLVDLGMDMWGDVKIVLIVLPVVVGVLTAVMGALAWKIHGEFEWEVYRAIAGDSGMKRRFLAYQIYILLLKVDFFFIIGYIAQLAAQVLDIGSVEFIATLCAVPLIIAVLILSHFWTTRENRAGTIFTTAMLCAALGYFVYKMVVMYTWKDVHYMYEAGFTMLTLFACTSASLLFSTVVNSIVCFYNFGKGLKPYLIPNEKAESLLSYEPSMLAYNPPVVRRLSLD</sequence>
<proteinExistence type="predicted"/>
<reference evidence="2" key="1">
    <citation type="submission" date="2021-02" db="EMBL/GenBank/DDBJ databases">
        <title>Genome sequence Cadophora malorum strain M34.</title>
        <authorList>
            <person name="Stefanovic E."/>
            <person name="Vu D."/>
            <person name="Scully C."/>
            <person name="Dijksterhuis J."/>
            <person name="Roader J."/>
            <person name="Houbraken J."/>
        </authorList>
    </citation>
    <scope>NUCLEOTIDE SEQUENCE</scope>
    <source>
        <strain evidence="2">M34</strain>
    </source>
</reference>
<dbReference type="AlphaFoldDB" id="A0A8H7T2V3"/>
<protein>
    <submittedName>
        <fullName evidence="2">Uncharacterized protein</fullName>
    </submittedName>
</protein>
<feature type="transmembrane region" description="Helical" evidence="1">
    <location>
        <begin position="187"/>
        <end position="209"/>
    </location>
</feature>
<dbReference type="InterPro" id="IPR040410">
    <property type="entry name" value="UPF0658_Golgi"/>
</dbReference>
<keyword evidence="3" id="KW-1185">Reference proteome</keyword>
<evidence type="ECO:0000313" key="2">
    <source>
        <dbReference type="EMBL" id="KAG4411383.1"/>
    </source>
</evidence>
<dbReference type="EMBL" id="JAFJYH010000484">
    <property type="protein sequence ID" value="KAG4411383.1"/>
    <property type="molecule type" value="Genomic_DNA"/>
</dbReference>
<dbReference type="PANTHER" id="PTHR34391:SF1">
    <property type="entry name" value="UPF0658 GOLGI APPARATUS MEMBRANE PROTEIN C1952.10C-RELATED"/>
    <property type="match status" value="1"/>
</dbReference>
<feature type="transmembrane region" description="Helical" evidence="1">
    <location>
        <begin position="20"/>
        <end position="40"/>
    </location>
</feature>
<dbReference type="PANTHER" id="PTHR34391">
    <property type="entry name" value="UPF0658 GOLGI APPARATUS MEMBRANE PROTEIN C1952.10C-RELATED"/>
    <property type="match status" value="1"/>
</dbReference>
<keyword evidence="1" id="KW-0812">Transmembrane</keyword>